<dbReference type="HOGENOM" id="CLU_298275_0_0_1"/>
<dbReference type="InParanoid" id="B0DX68"/>
<dbReference type="EMBL" id="DS547146">
    <property type="protein sequence ID" value="EDR00780.1"/>
    <property type="molecule type" value="Genomic_DNA"/>
</dbReference>
<dbReference type="RefSeq" id="XP_001888572.1">
    <property type="nucleotide sequence ID" value="XM_001888537.1"/>
</dbReference>
<keyword evidence="3" id="KW-1185">Reference proteome</keyword>
<evidence type="ECO:0000313" key="3">
    <source>
        <dbReference type="Proteomes" id="UP000001194"/>
    </source>
</evidence>
<dbReference type="OrthoDB" id="3187773at2759"/>
<dbReference type="AlphaFoldDB" id="B0DX68"/>
<name>B0DX68_LACBS</name>
<keyword evidence="1" id="KW-1133">Transmembrane helix</keyword>
<feature type="transmembrane region" description="Helical" evidence="1">
    <location>
        <begin position="244"/>
        <end position="272"/>
    </location>
</feature>
<dbReference type="Proteomes" id="UP000001194">
    <property type="component" value="Unassembled WGS sequence"/>
</dbReference>
<feature type="transmembrane region" description="Helical" evidence="1">
    <location>
        <begin position="183"/>
        <end position="206"/>
    </location>
</feature>
<proteinExistence type="predicted"/>
<reference evidence="2 3" key="1">
    <citation type="journal article" date="2008" name="Nature">
        <title>The genome of Laccaria bicolor provides insights into mycorrhizal symbiosis.</title>
        <authorList>
            <person name="Martin F."/>
            <person name="Aerts A."/>
            <person name="Ahren D."/>
            <person name="Brun A."/>
            <person name="Danchin E.G.J."/>
            <person name="Duchaussoy F."/>
            <person name="Gibon J."/>
            <person name="Kohler A."/>
            <person name="Lindquist E."/>
            <person name="Pereda V."/>
            <person name="Salamov A."/>
            <person name="Shapiro H.J."/>
            <person name="Wuyts J."/>
            <person name="Blaudez D."/>
            <person name="Buee M."/>
            <person name="Brokstein P."/>
            <person name="Canbaeck B."/>
            <person name="Cohen D."/>
            <person name="Courty P.E."/>
            <person name="Coutinho P.M."/>
            <person name="Delaruelle C."/>
            <person name="Detter J.C."/>
            <person name="Deveau A."/>
            <person name="DiFazio S."/>
            <person name="Duplessis S."/>
            <person name="Fraissinet-Tachet L."/>
            <person name="Lucic E."/>
            <person name="Frey-Klett P."/>
            <person name="Fourrey C."/>
            <person name="Feussner I."/>
            <person name="Gay G."/>
            <person name="Grimwood J."/>
            <person name="Hoegger P.J."/>
            <person name="Jain P."/>
            <person name="Kilaru S."/>
            <person name="Labbe J."/>
            <person name="Lin Y.C."/>
            <person name="Legue V."/>
            <person name="Le Tacon F."/>
            <person name="Marmeisse R."/>
            <person name="Melayah D."/>
            <person name="Montanini B."/>
            <person name="Muratet M."/>
            <person name="Nehls U."/>
            <person name="Niculita-Hirzel H."/>
            <person name="Oudot-Le Secq M.P."/>
            <person name="Peter M."/>
            <person name="Quesneville H."/>
            <person name="Rajashekar B."/>
            <person name="Reich M."/>
            <person name="Rouhier N."/>
            <person name="Schmutz J."/>
            <person name="Yin T."/>
            <person name="Chalot M."/>
            <person name="Henrissat B."/>
            <person name="Kuees U."/>
            <person name="Lucas S."/>
            <person name="Van de Peer Y."/>
            <person name="Podila G.K."/>
            <person name="Polle A."/>
            <person name="Pukkila P.J."/>
            <person name="Richardson P.M."/>
            <person name="Rouze P."/>
            <person name="Sanders I.R."/>
            <person name="Stajich J.E."/>
            <person name="Tunlid A."/>
            <person name="Tuskan G."/>
            <person name="Grigoriev I.V."/>
        </authorList>
    </citation>
    <scope>NUCLEOTIDE SEQUENCE [LARGE SCALE GENOMIC DNA]</scope>
    <source>
        <strain evidence="3">S238N-H82 / ATCC MYA-4686</strain>
    </source>
</reference>
<keyword evidence="1" id="KW-0472">Membrane</keyword>
<accession>B0DX68</accession>
<sequence length="1008" mass="113131">MLIVWNGQTPVSSQRMHDSGFARTVFTLRFLALIIRSPLNKLIPDGPSAWAQWLRRASSLIASVFANEILIPVPTSSNKLYHVKALSRTPSPPSCFRFHIISDMTVLAELINYVAAQRLATRYLPFCDTIFLCLTHQLAVDIDPYTCHIVETIRGWLMIFGFILSEVILTLRAWAVWERDLRLGVFLLSLFTLTTVAEIYVTNFFLRGLQSDTSCQVSTKPYPEYVGCFPTGGNRMVYLDWVTLMIYEAVILVLMIIPGIAAWIIMYIYLFVNVIVVCALSPEYVAVIFSQKNIYLFSISLATKQLSSYDHEKSSLRPALRPTTSQCPLATERIKLRISLAKLLRMVWEELSRRKALATTVTLTRAVYCRLYTKGGPLESNNPIFSNDRSISRISSKPLRHMRPVHTAASLKSIAAAPLFSGLRRFPHGRRFKQWTGDDSKALMKVYLPAISGYVPPEMVQCISAFLDACSIARRADITQESLAALQTAIERFHTHRENFRTCGVRPTGFNLPRQHSLVHLIHQIQEFGAPGGLCSSITESRHITAVKRPWRRSNRYEALGQMLLTNQRLDKLLRARADFVERRMLPPSHLPPPKPIIPLGDDDEDTGIIDEYVTGNVALARTRIRAYPRRLAELANHIGCPPLVELTRRFLYDQLHTDDGTSSADIPIQQCPYPTGRVSVFHSAVATFYAPSDESGIRGMRTERIRSTPSWRKHGPRRDCALVVEDQDKPGMKGMSVVRVKLLFSFEYDGKTYPCALVDWFKRVGASPDPETGMWKLKRAKPHKRRQTMCYLADDVCKIEGVEGPEKSALYLSLSGTKPVDDSARITPRGNSGSGSSEVDPVVFVVDKGAAEKRPKSASNAGSNELPAQKIEQRYVYYRLYDDDGEAVSKTLFDESDSSLGRIDIFTIPPPHTVASLKDRLIHVEGVLGHDIHLLENEDGEVTLNDGDAIALLPDNCPGSKEGQPIVFTYSRKGSDNTTALETRPSFSKCLTAKYGWVVPKKYVTLS</sequence>
<evidence type="ECO:0000256" key="1">
    <source>
        <dbReference type="SAM" id="Phobius"/>
    </source>
</evidence>
<dbReference type="KEGG" id="lbc:LACBIDRAFT_333822"/>
<evidence type="ECO:0000313" key="2">
    <source>
        <dbReference type="EMBL" id="EDR00780.1"/>
    </source>
</evidence>
<protein>
    <submittedName>
        <fullName evidence="2">Predicted protein</fullName>
    </submittedName>
</protein>
<feature type="transmembrane region" description="Helical" evidence="1">
    <location>
        <begin position="156"/>
        <end position="177"/>
    </location>
</feature>
<gene>
    <name evidence="2" type="ORF">LACBIDRAFT_333822</name>
</gene>
<keyword evidence="1" id="KW-0812">Transmembrane</keyword>
<organism evidence="3">
    <name type="scientific">Laccaria bicolor (strain S238N-H82 / ATCC MYA-4686)</name>
    <name type="common">Bicoloured deceiver</name>
    <name type="synonym">Laccaria laccata var. bicolor</name>
    <dbReference type="NCBI Taxonomy" id="486041"/>
    <lineage>
        <taxon>Eukaryota</taxon>
        <taxon>Fungi</taxon>
        <taxon>Dikarya</taxon>
        <taxon>Basidiomycota</taxon>
        <taxon>Agaricomycotina</taxon>
        <taxon>Agaricomycetes</taxon>
        <taxon>Agaricomycetidae</taxon>
        <taxon>Agaricales</taxon>
        <taxon>Agaricineae</taxon>
        <taxon>Hydnangiaceae</taxon>
        <taxon>Laccaria</taxon>
    </lineage>
</organism>
<dbReference type="GeneID" id="6084193"/>